<keyword evidence="3" id="KW-1185">Reference proteome</keyword>
<organism evidence="2 3">
    <name type="scientific">Mycena metata</name>
    <dbReference type="NCBI Taxonomy" id="1033252"/>
    <lineage>
        <taxon>Eukaryota</taxon>
        <taxon>Fungi</taxon>
        <taxon>Dikarya</taxon>
        <taxon>Basidiomycota</taxon>
        <taxon>Agaricomycotina</taxon>
        <taxon>Agaricomycetes</taxon>
        <taxon>Agaricomycetidae</taxon>
        <taxon>Agaricales</taxon>
        <taxon>Marasmiineae</taxon>
        <taxon>Mycenaceae</taxon>
        <taxon>Mycena</taxon>
    </lineage>
</organism>
<accession>A0AAD7JB35</accession>
<evidence type="ECO:0000313" key="3">
    <source>
        <dbReference type="Proteomes" id="UP001215598"/>
    </source>
</evidence>
<gene>
    <name evidence="2" type="ORF">B0H16DRAFT_1531694</name>
</gene>
<dbReference type="AlphaFoldDB" id="A0AAD7JB35"/>
<reference evidence="2" key="1">
    <citation type="submission" date="2023-03" db="EMBL/GenBank/DDBJ databases">
        <title>Massive genome expansion in bonnet fungi (Mycena s.s.) driven by repeated elements and novel gene families across ecological guilds.</title>
        <authorList>
            <consortium name="Lawrence Berkeley National Laboratory"/>
            <person name="Harder C.B."/>
            <person name="Miyauchi S."/>
            <person name="Viragh M."/>
            <person name="Kuo A."/>
            <person name="Thoen E."/>
            <person name="Andreopoulos B."/>
            <person name="Lu D."/>
            <person name="Skrede I."/>
            <person name="Drula E."/>
            <person name="Henrissat B."/>
            <person name="Morin E."/>
            <person name="Kohler A."/>
            <person name="Barry K."/>
            <person name="LaButti K."/>
            <person name="Morin E."/>
            <person name="Salamov A."/>
            <person name="Lipzen A."/>
            <person name="Mereny Z."/>
            <person name="Hegedus B."/>
            <person name="Baldrian P."/>
            <person name="Stursova M."/>
            <person name="Weitz H."/>
            <person name="Taylor A."/>
            <person name="Grigoriev I.V."/>
            <person name="Nagy L.G."/>
            <person name="Martin F."/>
            <person name="Kauserud H."/>
        </authorList>
    </citation>
    <scope>NUCLEOTIDE SEQUENCE</scope>
    <source>
        <strain evidence="2">CBHHK182m</strain>
    </source>
</reference>
<dbReference type="EMBL" id="JARKIB010000036">
    <property type="protein sequence ID" value="KAJ7761052.1"/>
    <property type="molecule type" value="Genomic_DNA"/>
</dbReference>
<name>A0AAD7JB35_9AGAR</name>
<protein>
    <submittedName>
        <fullName evidence="2">Uncharacterized protein</fullName>
    </submittedName>
</protein>
<evidence type="ECO:0000256" key="1">
    <source>
        <dbReference type="SAM" id="MobiDB-lite"/>
    </source>
</evidence>
<feature type="region of interest" description="Disordered" evidence="1">
    <location>
        <begin position="152"/>
        <end position="184"/>
    </location>
</feature>
<feature type="compositionally biased region" description="Acidic residues" evidence="1">
    <location>
        <begin position="152"/>
        <end position="163"/>
    </location>
</feature>
<evidence type="ECO:0000313" key="2">
    <source>
        <dbReference type="EMBL" id="KAJ7761052.1"/>
    </source>
</evidence>
<proteinExistence type="predicted"/>
<sequence length="215" mass="24614">MWDLDSLLTFLDVCPLLEHLVIFGGRNLITHETVLPHTKRNPTVKVIDAFRDSDEGGRDVELLELLGQLFPALQRYQTLYFDGMVHIENVALQLTNESHARQSDDDDQCEQDDSEWQEVEEKYRSELVATFLEFTHPSSVMGRKLIQTDTSEDYEFDPDDDDGGSVTGAESDDGSCITVSEDGGYAEDPFYARDDWEVDREEVLEMFYRTRPTSV</sequence>
<comment type="caution">
    <text evidence="2">The sequence shown here is derived from an EMBL/GenBank/DDBJ whole genome shotgun (WGS) entry which is preliminary data.</text>
</comment>
<dbReference type="Proteomes" id="UP001215598">
    <property type="component" value="Unassembled WGS sequence"/>
</dbReference>